<reference evidence="3" key="2">
    <citation type="submission" date="2019-09" db="UniProtKB">
        <authorList>
            <consortium name="WormBaseParasite"/>
        </authorList>
    </citation>
    <scope>IDENTIFICATION</scope>
</reference>
<accession>A0A3P8BIB2</accession>
<dbReference type="WBParaSite" id="HPBE_0001659201-mRNA-1">
    <property type="protein sequence ID" value="HPBE_0001659201-mRNA-1"/>
    <property type="gene ID" value="HPBE_0001659201"/>
</dbReference>
<sequence>MGGKGVGERTWKQLKQLHWLLPYGEIKCIDCRFQLLKPTATPCKKYDDLVDAEDASQAEYFNVQYAEMFQVLGEGTGIANFSYKNINKVYDVHRELIHGMVDKQPSWVFKYWPQYNNRSTMDIVTELRTIRMITKFNSTEKARVMALLRLRNNLQHDGTALALMYAMGVGNDLMIPYASALIMEIYKDGNDHTVEYVIIACSTFRPSPHSLQSPSRSCCSKYEQALTKTLPYKAVA</sequence>
<protein>
    <submittedName>
        <fullName evidence="3">Ankyrin repeat protein</fullName>
    </submittedName>
</protein>
<evidence type="ECO:0000313" key="3">
    <source>
        <dbReference type="WBParaSite" id="HPBE_0001659201-mRNA-1"/>
    </source>
</evidence>
<proteinExistence type="predicted"/>
<evidence type="ECO:0000313" key="2">
    <source>
        <dbReference type="Proteomes" id="UP000050761"/>
    </source>
</evidence>
<gene>
    <name evidence="1" type="ORF">HPBE_LOCUS16591</name>
</gene>
<reference evidence="1 2" key="1">
    <citation type="submission" date="2018-11" db="EMBL/GenBank/DDBJ databases">
        <authorList>
            <consortium name="Pathogen Informatics"/>
        </authorList>
    </citation>
    <scope>NUCLEOTIDE SEQUENCE [LARGE SCALE GENOMIC DNA]</scope>
</reference>
<dbReference type="InterPro" id="IPR029033">
    <property type="entry name" value="His_PPase_superfam"/>
</dbReference>
<dbReference type="OrthoDB" id="258392at2759"/>
<dbReference type="Proteomes" id="UP000050761">
    <property type="component" value="Unassembled WGS sequence"/>
</dbReference>
<dbReference type="AlphaFoldDB" id="A0A183G4V8"/>
<organism evidence="2 3">
    <name type="scientific">Heligmosomoides polygyrus</name>
    <name type="common">Parasitic roundworm</name>
    <dbReference type="NCBI Taxonomy" id="6339"/>
    <lineage>
        <taxon>Eukaryota</taxon>
        <taxon>Metazoa</taxon>
        <taxon>Ecdysozoa</taxon>
        <taxon>Nematoda</taxon>
        <taxon>Chromadorea</taxon>
        <taxon>Rhabditida</taxon>
        <taxon>Rhabditina</taxon>
        <taxon>Rhabditomorpha</taxon>
        <taxon>Strongyloidea</taxon>
        <taxon>Heligmosomidae</taxon>
        <taxon>Heligmosomoides</taxon>
    </lineage>
</organism>
<dbReference type="EMBL" id="UZAH01029508">
    <property type="protein sequence ID" value="VDP06435.1"/>
    <property type="molecule type" value="Genomic_DNA"/>
</dbReference>
<name>A0A183G4V8_HELPZ</name>
<accession>A0A183G4V8</accession>
<dbReference type="SUPFAM" id="SSF53254">
    <property type="entry name" value="Phosphoglycerate mutase-like"/>
    <property type="match status" value="1"/>
</dbReference>
<dbReference type="GO" id="GO:0016791">
    <property type="term" value="F:phosphatase activity"/>
    <property type="evidence" value="ECO:0007669"/>
    <property type="project" value="UniProtKB-ARBA"/>
</dbReference>
<evidence type="ECO:0000313" key="1">
    <source>
        <dbReference type="EMBL" id="VDP06435.1"/>
    </source>
</evidence>
<keyword evidence="2" id="KW-1185">Reference proteome</keyword>
<dbReference type="Gene3D" id="3.40.50.1240">
    <property type="entry name" value="Phosphoglycerate mutase-like"/>
    <property type="match status" value="1"/>
</dbReference>